<keyword evidence="1" id="KW-1133">Transmembrane helix</keyword>
<gene>
    <name evidence="2" type="ORF">XH91_12650</name>
</gene>
<accession>A0AAE5X022</accession>
<dbReference type="AlphaFoldDB" id="A0AAE5X022"/>
<organism evidence="2 3">
    <name type="scientific">Bradyrhizobium guangzhouense</name>
    <dbReference type="NCBI Taxonomy" id="1325095"/>
    <lineage>
        <taxon>Bacteria</taxon>
        <taxon>Pseudomonadati</taxon>
        <taxon>Pseudomonadota</taxon>
        <taxon>Alphaproteobacteria</taxon>
        <taxon>Hyphomicrobiales</taxon>
        <taxon>Nitrobacteraceae</taxon>
        <taxon>Bradyrhizobium</taxon>
    </lineage>
</organism>
<proteinExistence type="predicted"/>
<dbReference type="KEGG" id="bgz:XH91_12650"/>
<evidence type="ECO:0000313" key="3">
    <source>
        <dbReference type="Proteomes" id="UP000288972"/>
    </source>
</evidence>
<reference evidence="2 3" key="1">
    <citation type="submission" date="2018-06" db="EMBL/GenBank/DDBJ databases">
        <title>Comparative genomics of rhizobia nodulating Arachis hypogaea in China.</title>
        <authorList>
            <person name="Li Y."/>
        </authorList>
    </citation>
    <scope>NUCLEOTIDE SEQUENCE [LARGE SCALE GENOMIC DNA]</scope>
    <source>
        <strain evidence="2 3">CCBAU 51670</strain>
    </source>
</reference>
<sequence length="61" mass="6649">MVMGFWLFVVISVGSIPLAGAMARERNRSSRRWFWIAALVGPLAPLLLLILGDAKRPAAAN</sequence>
<evidence type="ECO:0000256" key="1">
    <source>
        <dbReference type="SAM" id="Phobius"/>
    </source>
</evidence>
<name>A0AAE5X022_9BRAD</name>
<protein>
    <submittedName>
        <fullName evidence="2">Uncharacterized protein</fullName>
    </submittedName>
</protein>
<evidence type="ECO:0000313" key="2">
    <source>
        <dbReference type="EMBL" id="QAU46130.1"/>
    </source>
</evidence>
<dbReference type="Proteomes" id="UP000288972">
    <property type="component" value="Chromosome"/>
</dbReference>
<dbReference type="EMBL" id="CP030053">
    <property type="protein sequence ID" value="QAU46130.1"/>
    <property type="molecule type" value="Genomic_DNA"/>
</dbReference>
<keyword evidence="1" id="KW-0472">Membrane</keyword>
<feature type="transmembrane region" description="Helical" evidence="1">
    <location>
        <begin position="33"/>
        <end position="51"/>
    </location>
</feature>
<keyword evidence="1" id="KW-0812">Transmembrane</keyword>